<accession>A0A671MLK4</accession>
<dbReference type="GO" id="GO:0004623">
    <property type="term" value="F:phospholipase A2 activity"/>
    <property type="evidence" value="ECO:0007669"/>
    <property type="project" value="InterPro"/>
</dbReference>
<dbReference type="PANTHER" id="PTHR12253">
    <property type="entry name" value="RH14732P"/>
    <property type="match status" value="1"/>
</dbReference>
<dbReference type="InterPro" id="IPR036444">
    <property type="entry name" value="PLipase_A2_dom_sf"/>
</dbReference>
<evidence type="ECO:0000313" key="5">
    <source>
        <dbReference type="Ensembl" id="ENSSANP00000034202.1"/>
    </source>
</evidence>
<dbReference type="Ensembl" id="ENSSANT00000036418.1">
    <property type="protein sequence ID" value="ENSSANP00000034202.1"/>
    <property type="gene ID" value="ENSSANG00000017470.1"/>
</dbReference>
<comment type="subcellular location">
    <subcellularLocation>
        <location evidence="1">Secreted</location>
    </subcellularLocation>
</comment>
<dbReference type="InterPro" id="IPR033113">
    <property type="entry name" value="PLA2_histidine"/>
</dbReference>
<evidence type="ECO:0000256" key="1">
    <source>
        <dbReference type="ARBA" id="ARBA00004613"/>
    </source>
</evidence>
<evidence type="ECO:0000256" key="3">
    <source>
        <dbReference type="SAM" id="SignalP"/>
    </source>
</evidence>
<keyword evidence="6" id="KW-1185">Reference proteome</keyword>
<dbReference type="GO" id="GO:0050482">
    <property type="term" value="P:arachidonate secretion"/>
    <property type="evidence" value="ECO:0007669"/>
    <property type="project" value="InterPro"/>
</dbReference>
<dbReference type="Proteomes" id="UP000472260">
    <property type="component" value="Unassembled WGS sequence"/>
</dbReference>
<evidence type="ECO:0000313" key="6">
    <source>
        <dbReference type="Proteomes" id="UP000472260"/>
    </source>
</evidence>
<dbReference type="Pfam" id="PF05826">
    <property type="entry name" value="Phospholip_A2_2"/>
    <property type="match status" value="1"/>
</dbReference>
<dbReference type="InterPro" id="IPR016090">
    <property type="entry name" value="PLA2-like_dom"/>
</dbReference>
<dbReference type="AlphaFoldDB" id="A0A671MLK4"/>
<reference evidence="5" key="2">
    <citation type="submission" date="2025-09" db="UniProtKB">
        <authorList>
            <consortium name="Ensembl"/>
        </authorList>
    </citation>
    <scope>IDENTIFICATION</scope>
</reference>
<evidence type="ECO:0000256" key="2">
    <source>
        <dbReference type="ARBA" id="ARBA00022525"/>
    </source>
</evidence>
<protein>
    <recommendedName>
        <fullName evidence="4">Phospholipase A2-like central domain-containing protein</fullName>
    </recommendedName>
</protein>
<dbReference type="PROSITE" id="PS00118">
    <property type="entry name" value="PA2_HIS"/>
    <property type="match status" value="1"/>
</dbReference>
<sequence>MSTLFLFPWILLKSISVFEDTDKCCREHDHCKDTIASFSYDHGVFNTNIFTLSHCDCDNRFRRCLLGVNNTMSNLVGYGYFNVLKMRCFEFSQRMQCFHLTQLFSVAEHSHFSENKSNKGKTRP</sequence>
<organism evidence="5 6">
    <name type="scientific">Sinocyclocheilus anshuiensis</name>
    <dbReference type="NCBI Taxonomy" id="1608454"/>
    <lineage>
        <taxon>Eukaryota</taxon>
        <taxon>Metazoa</taxon>
        <taxon>Chordata</taxon>
        <taxon>Craniata</taxon>
        <taxon>Vertebrata</taxon>
        <taxon>Euteleostomi</taxon>
        <taxon>Actinopterygii</taxon>
        <taxon>Neopterygii</taxon>
        <taxon>Teleostei</taxon>
        <taxon>Ostariophysi</taxon>
        <taxon>Cypriniformes</taxon>
        <taxon>Cyprinidae</taxon>
        <taxon>Cyprininae</taxon>
        <taxon>Sinocyclocheilus</taxon>
    </lineage>
</organism>
<evidence type="ECO:0000259" key="4">
    <source>
        <dbReference type="Pfam" id="PF05826"/>
    </source>
</evidence>
<dbReference type="GO" id="GO:0005576">
    <property type="term" value="C:extracellular region"/>
    <property type="evidence" value="ECO:0007669"/>
    <property type="project" value="UniProtKB-SubCell"/>
</dbReference>
<dbReference type="Gene3D" id="1.20.90.10">
    <property type="entry name" value="Phospholipase A2 domain"/>
    <property type="match status" value="1"/>
</dbReference>
<dbReference type="SUPFAM" id="SSF48619">
    <property type="entry name" value="Phospholipase A2, PLA2"/>
    <property type="match status" value="1"/>
</dbReference>
<proteinExistence type="predicted"/>
<keyword evidence="2" id="KW-0964">Secreted</keyword>
<name>A0A671MLK4_9TELE</name>
<feature type="chain" id="PRO_5025493277" description="Phospholipase A2-like central domain-containing protein" evidence="3">
    <location>
        <begin position="20"/>
        <end position="124"/>
    </location>
</feature>
<reference evidence="5" key="1">
    <citation type="submission" date="2025-08" db="UniProtKB">
        <authorList>
            <consortium name="Ensembl"/>
        </authorList>
    </citation>
    <scope>IDENTIFICATION</scope>
</reference>
<feature type="signal peptide" evidence="3">
    <location>
        <begin position="1"/>
        <end position="19"/>
    </location>
</feature>
<dbReference type="GO" id="GO:0006644">
    <property type="term" value="P:phospholipid metabolic process"/>
    <property type="evidence" value="ECO:0007669"/>
    <property type="project" value="InterPro"/>
</dbReference>
<feature type="domain" description="Phospholipase A2-like central" evidence="4">
    <location>
        <begin position="15"/>
        <end position="91"/>
    </location>
</feature>
<keyword evidence="3" id="KW-0732">Signal</keyword>